<evidence type="ECO:0000256" key="2">
    <source>
        <dbReference type="ARBA" id="ARBA00009525"/>
    </source>
</evidence>
<dbReference type="InterPro" id="IPR018326">
    <property type="entry name" value="Rad4_beta-hairpin_dom1"/>
</dbReference>
<comment type="subcellular location">
    <subcellularLocation>
        <location evidence="1">Nucleus</location>
    </subcellularLocation>
</comment>
<dbReference type="GO" id="GO:0006298">
    <property type="term" value="P:mismatch repair"/>
    <property type="evidence" value="ECO:0007669"/>
    <property type="project" value="TreeGrafter"/>
</dbReference>
<dbReference type="InterPro" id="IPR018327">
    <property type="entry name" value="BHD_2"/>
</dbReference>
<dbReference type="Proteomes" id="UP000887562">
    <property type="component" value="Unplaced"/>
</dbReference>
<feature type="domain" description="Rad4 beta-hairpin" evidence="8">
    <location>
        <begin position="1020"/>
        <end position="1080"/>
    </location>
</feature>
<dbReference type="SUPFAM" id="SSF54001">
    <property type="entry name" value="Cysteine proteinases"/>
    <property type="match status" value="1"/>
</dbReference>
<evidence type="ECO:0000259" key="10">
    <source>
        <dbReference type="SMART" id="SM01032"/>
    </source>
</evidence>
<keyword evidence="6" id="KW-0175">Coiled coil</keyword>
<dbReference type="SMART" id="SM01031">
    <property type="entry name" value="BHD_2"/>
    <property type="match status" value="1"/>
</dbReference>
<dbReference type="SMART" id="SM01030">
    <property type="entry name" value="BHD_1"/>
    <property type="match status" value="1"/>
</dbReference>
<dbReference type="Gene3D" id="2.20.20.110">
    <property type="entry name" value="Rad4, beta-hairpin domain BHD1"/>
    <property type="match status" value="1"/>
</dbReference>
<dbReference type="InterPro" id="IPR042488">
    <property type="entry name" value="Rad4_BHD3_sf"/>
</dbReference>
<dbReference type="InterPro" id="IPR018328">
    <property type="entry name" value="Rad4_beta-hairpin_dom3"/>
</dbReference>
<feature type="compositionally biased region" description="Basic and acidic residues" evidence="7">
    <location>
        <begin position="601"/>
        <end position="617"/>
    </location>
</feature>
<evidence type="ECO:0000256" key="3">
    <source>
        <dbReference type="ARBA" id="ARBA00022763"/>
    </source>
</evidence>
<feature type="domain" description="Rad4 beta-hairpin" evidence="10">
    <location>
        <begin position="1147"/>
        <end position="1222"/>
    </location>
</feature>
<evidence type="ECO:0000259" key="8">
    <source>
        <dbReference type="SMART" id="SM01030"/>
    </source>
</evidence>
<evidence type="ECO:0000256" key="1">
    <source>
        <dbReference type="ARBA" id="ARBA00004123"/>
    </source>
</evidence>
<dbReference type="GO" id="GO:0005737">
    <property type="term" value="C:cytoplasm"/>
    <property type="evidence" value="ECO:0007669"/>
    <property type="project" value="TreeGrafter"/>
</dbReference>
<feature type="compositionally biased region" description="Acidic residues" evidence="7">
    <location>
        <begin position="59"/>
        <end position="69"/>
    </location>
</feature>
<keyword evidence="5" id="KW-0539">Nucleus</keyword>
<feature type="region of interest" description="Disordered" evidence="7">
    <location>
        <begin position="1270"/>
        <end position="1297"/>
    </location>
</feature>
<feature type="domain" description="Rad4 beta-hairpin" evidence="9">
    <location>
        <begin position="1082"/>
        <end position="1140"/>
    </location>
</feature>
<evidence type="ECO:0000256" key="4">
    <source>
        <dbReference type="ARBA" id="ARBA00023204"/>
    </source>
</evidence>
<evidence type="ECO:0000313" key="11">
    <source>
        <dbReference type="Proteomes" id="UP000887562"/>
    </source>
</evidence>
<evidence type="ECO:0000256" key="6">
    <source>
        <dbReference type="SAM" id="Coils"/>
    </source>
</evidence>
<evidence type="ECO:0000256" key="5">
    <source>
        <dbReference type="ARBA" id="ARBA00023242"/>
    </source>
</evidence>
<keyword evidence="4" id="KW-0234">DNA repair</keyword>
<reference evidence="12" key="1">
    <citation type="submission" date="2022-11" db="UniProtKB">
        <authorList>
            <consortium name="WormBaseParasite"/>
        </authorList>
    </citation>
    <scope>IDENTIFICATION</scope>
</reference>
<dbReference type="Pfam" id="PF10405">
    <property type="entry name" value="BHD_3"/>
    <property type="match status" value="1"/>
</dbReference>
<sequence length="1376" mass="154200">MEDPPLCQYPWQVKQVEAQSERQVSEPTMEVEAATESASVQPETSAEKPLDDATVPTEEPSDSASNDDLEVLERSLIDMERYIEELQFEMLRLRQEDEAKRLKMGQPPVPFAEVVADLERMLTSLEAHKVDYSVMVEVQAENVRLQEEVAQLSEETQFLRLELETVRKAHAAELETINLANEEKLVAMRNEYEDKLTERSKELTEMMGKEQANFAAQRDAWNEERASLLIDHANELASMVKSKEQKMTEEEPDFRTEILRQINEVQNQAREQVAQLQSRIEQLLTASTMVKTSTRTSRERARGNSGKTPIAMPTPPPQLQWPLQQQEAENVLHKSPQRVPRKMSAHWNHQAAGSFTRIPAQSEEVFGNTGSGQKRGYGETVQVPPPKPPVGAAAQLPARKSLKVAAVPPVLVMAEEPHPLLGSPANLKGKAGECLELSHSKWGKATDLLNQRPLEASFFQLPPADALNANFMTSDDWFDYGDEQSQNGIQGQVADVSQALPPPLPSISPMPLQQQQVGFGEKRRHLFTVHSVMPSLRTRRRVYKSQYFEKLSDSDAAVSSGDEFTPPLKLKSMPRSKTASGRNKSQSKTEPSNAASPIISDIKEKPLLRSNGKKKDNTEEDLTVTELSRKFSRISKKVKVKEARKEVVKVEEFPTDSEPSDADGWEDVSNPPSDAEAKQAASAHKEFEFLSQLIQKPENGVTKVEDEGPLEISVSTLPRGRSSCRDPKALAALALARQVRERARTLHIFYVLEFLTFGRFANKACDDATIRALALSLIVTPKSWDLAALQSLIHTFASLNHNGPKIKNPDIREAIQTRLQVGSTSVVDCALLMVAALRACGLDTRLVLAFAPPSLKPGTNTTARGLKKLKPLGLSSRTSKIISSESEDEKQRLSSKYFFFGEVYLPSEEVWYSIDLSPPTGRVMADVSFHFTNFPYVVGFHSTHCSYLGRTPIDLAPRYDPTWMSMSRDHRIPDPLWKKLLTTLRGHCDGDVVDLRAKDVGGMEEMRDAAGMERIFDYLRSLPLPVKVQNFKGHPLYALRRHLLKFEVIYPPDAPVVGFLKVGGKASEVTEPIYPRECVHICHTRESWLKEAKTVRLGEKPAKEVKAMMTMKRKLLQETNGPTPMVELFGPWQVEDYVPPVAENGVVPRNEHGNVELFKPCMLPIGCVHIRLPGIQHIAKRLEIDAAPAMVGWTFHKAGWAHPEYDGFVVCREVVPILVDAWREERMSAAVAAAVDRTERALSNWKRLTRNLLLWQRIEAGFQLAKATVHAAPSPMSTGEVKKSSSSKPTLSDPPWQSLATAKPVFPRLLDVSDLVKAVPNPKPKLKSKRSARKPPPKKRRRRRQPSTSEDEEEDDDEEEEEEEEGEESFTSLDSD</sequence>
<feature type="region of interest" description="Disordered" evidence="7">
    <location>
        <begin position="290"/>
        <end position="314"/>
    </location>
</feature>
<keyword evidence="11" id="KW-1185">Reference proteome</keyword>
<feature type="compositionally biased region" description="Polar residues" evidence="7">
    <location>
        <begin position="575"/>
        <end position="595"/>
    </location>
</feature>
<keyword evidence="3" id="KW-0227">DNA damage</keyword>
<feature type="region of interest" description="Disordered" evidence="7">
    <location>
        <begin position="651"/>
        <end position="681"/>
    </location>
</feature>
<organism evidence="11 12">
    <name type="scientific">Echinococcus canadensis</name>
    <dbReference type="NCBI Taxonomy" id="519352"/>
    <lineage>
        <taxon>Eukaryota</taxon>
        <taxon>Metazoa</taxon>
        <taxon>Spiralia</taxon>
        <taxon>Lophotrochozoa</taxon>
        <taxon>Platyhelminthes</taxon>
        <taxon>Cestoda</taxon>
        <taxon>Eucestoda</taxon>
        <taxon>Cyclophyllidea</taxon>
        <taxon>Taeniidae</taxon>
        <taxon>Echinococcus</taxon>
        <taxon>Echinococcus canadensis group</taxon>
    </lineage>
</organism>
<feature type="compositionally biased region" description="Basic residues" evidence="7">
    <location>
        <begin position="1324"/>
        <end position="1345"/>
    </location>
</feature>
<dbReference type="InterPro" id="IPR038765">
    <property type="entry name" value="Papain-like_cys_pep_sf"/>
</dbReference>
<name>A0A915EYV1_9CEST</name>
<feature type="coiled-coil region" evidence="6">
    <location>
        <begin position="135"/>
        <end position="169"/>
    </location>
</feature>
<comment type="similarity">
    <text evidence="2">Belongs to the XPC family.</text>
</comment>
<dbReference type="PANTHER" id="PTHR12135">
    <property type="entry name" value="DNA REPAIR PROTEIN XP-C / RAD4"/>
    <property type="match status" value="1"/>
</dbReference>
<dbReference type="InterPro" id="IPR036985">
    <property type="entry name" value="Transglutaminase-like_sf"/>
</dbReference>
<dbReference type="GO" id="GO:0003697">
    <property type="term" value="F:single-stranded DNA binding"/>
    <property type="evidence" value="ECO:0007669"/>
    <property type="project" value="TreeGrafter"/>
</dbReference>
<feature type="region of interest" description="Disordered" evidence="7">
    <location>
        <begin position="1314"/>
        <end position="1376"/>
    </location>
</feature>
<feature type="region of interest" description="Disordered" evidence="7">
    <location>
        <begin position="555"/>
        <end position="623"/>
    </location>
</feature>
<feature type="compositionally biased region" description="Acidic residues" evidence="7">
    <location>
        <begin position="1349"/>
        <end position="1368"/>
    </location>
</feature>
<dbReference type="Gene3D" id="3.90.260.10">
    <property type="entry name" value="Transglutaminase-like"/>
    <property type="match status" value="1"/>
</dbReference>
<dbReference type="Gene3D" id="3.30.70.2460">
    <property type="entry name" value="Rad4, beta-hairpin domain BHD3"/>
    <property type="match status" value="1"/>
</dbReference>
<feature type="coiled-coil region" evidence="6">
    <location>
        <begin position="255"/>
        <end position="286"/>
    </location>
</feature>
<dbReference type="InterPro" id="IPR004583">
    <property type="entry name" value="DNA_repair_Rad4"/>
</dbReference>
<dbReference type="Pfam" id="PF10404">
    <property type="entry name" value="BHD_2"/>
    <property type="match status" value="1"/>
</dbReference>
<proteinExistence type="inferred from homology"/>
<feature type="coiled-coil region" evidence="6">
    <location>
        <begin position="69"/>
        <end position="96"/>
    </location>
</feature>
<feature type="compositionally biased region" description="Acidic residues" evidence="7">
    <location>
        <begin position="653"/>
        <end position="666"/>
    </location>
</feature>
<evidence type="ECO:0000259" key="9">
    <source>
        <dbReference type="SMART" id="SM01031"/>
    </source>
</evidence>
<dbReference type="GO" id="GO:0003684">
    <property type="term" value="F:damaged DNA binding"/>
    <property type="evidence" value="ECO:0007669"/>
    <property type="project" value="InterPro"/>
</dbReference>
<dbReference type="Pfam" id="PF10403">
    <property type="entry name" value="BHD_1"/>
    <property type="match status" value="1"/>
</dbReference>
<evidence type="ECO:0000313" key="12">
    <source>
        <dbReference type="WBParaSite" id="maker-E.canG7_contigs_8253-snap-gene-1.32-mRNA-1"/>
    </source>
</evidence>
<dbReference type="GO" id="GO:0006289">
    <property type="term" value="P:nucleotide-excision repair"/>
    <property type="evidence" value="ECO:0007669"/>
    <property type="project" value="InterPro"/>
</dbReference>
<feature type="region of interest" description="Disordered" evidence="7">
    <location>
        <begin position="17"/>
        <end position="69"/>
    </location>
</feature>
<dbReference type="PANTHER" id="PTHR12135:SF0">
    <property type="entry name" value="DNA REPAIR PROTEIN COMPLEMENTING XP-C CELLS"/>
    <property type="match status" value="1"/>
</dbReference>
<accession>A0A915EYV1</accession>
<dbReference type="SMART" id="SM01032">
    <property type="entry name" value="BHD_3"/>
    <property type="match status" value="1"/>
</dbReference>
<dbReference type="GO" id="GO:0071942">
    <property type="term" value="C:XPC complex"/>
    <property type="evidence" value="ECO:0007669"/>
    <property type="project" value="TreeGrafter"/>
</dbReference>
<protein>
    <submittedName>
        <fullName evidence="12">Uncharacterized protein</fullName>
    </submittedName>
</protein>
<evidence type="ECO:0000256" key="7">
    <source>
        <dbReference type="SAM" id="MobiDB-lite"/>
    </source>
</evidence>
<dbReference type="WBParaSite" id="maker-E.canG7_contigs_8253-snap-gene-1.32-mRNA-1">
    <property type="protein sequence ID" value="maker-E.canG7_contigs_8253-snap-gene-1.32-mRNA-1"/>
    <property type="gene ID" value="EcG7_02957"/>
</dbReference>
<dbReference type="GO" id="GO:0000111">
    <property type="term" value="C:nucleotide-excision repair factor 2 complex"/>
    <property type="evidence" value="ECO:0007669"/>
    <property type="project" value="TreeGrafter"/>
</dbReference>
<dbReference type="FunFam" id="3.30.70.2460:FF:000001">
    <property type="entry name" value="DNA repair protein Rad4 family"/>
    <property type="match status" value="1"/>
</dbReference>